<name>A0A1G6XMC6_PEPNI</name>
<dbReference type="InterPro" id="IPR041609">
    <property type="entry name" value="PurL_linker"/>
</dbReference>
<dbReference type="Gene3D" id="1.10.8.750">
    <property type="entry name" value="Phosphoribosylformylglycinamidine synthase, linker domain"/>
    <property type="match status" value="1"/>
</dbReference>
<dbReference type="STRING" id="2741.SAMN04489866_1078"/>
<feature type="region of interest" description="Disordered" evidence="7">
    <location>
        <begin position="454"/>
        <end position="482"/>
    </location>
</feature>
<evidence type="ECO:0000256" key="1">
    <source>
        <dbReference type="ARBA" id="ARBA00022598"/>
    </source>
</evidence>
<dbReference type="CDD" id="cd02203">
    <property type="entry name" value="PurL_repeat1"/>
    <property type="match status" value="1"/>
</dbReference>
<keyword evidence="2" id="KW-0479">Metal-binding</keyword>
<dbReference type="GO" id="GO:0006164">
    <property type="term" value="P:purine nucleotide biosynthetic process"/>
    <property type="evidence" value="ECO:0007669"/>
    <property type="project" value="UniProtKB-KW"/>
</dbReference>
<dbReference type="PANTHER" id="PTHR10099:SF1">
    <property type="entry name" value="PHOSPHORIBOSYLFORMYLGLYCINAMIDINE SYNTHASE"/>
    <property type="match status" value="1"/>
</dbReference>
<dbReference type="Gene3D" id="3.90.650.10">
    <property type="entry name" value="PurM-like C-terminal domain"/>
    <property type="match status" value="1"/>
</dbReference>
<evidence type="ECO:0000313" key="10">
    <source>
        <dbReference type="EMBL" id="SDD78406.1"/>
    </source>
</evidence>
<dbReference type="InterPro" id="IPR036676">
    <property type="entry name" value="PurM-like_C_sf"/>
</dbReference>
<evidence type="ECO:0000259" key="8">
    <source>
        <dbReference type="Pfam" id="PF02769"/>
    </source>
</evidence>
<dbReference type="Gene3D" id="3.30.1330.10">
    <property type="entry name" value="PurM-like, N-terminal domain"/>
    <property type="match status" value="2"/>
</dbReference>
<dbReference type="Pfam" id="PF02769">
    <property type="entry name" value="AIRS_C"/>
    <property type="match status" value="1"/>
</dbReference>
<keyword evidence="1" id="KW-0436">Ligase</keyword>
<keyword evidence="3" id="KW-0547">Nucleotide-binding</keyword>
<dbReference type="RefSeq" id="WP_091791908.1">
    <property type="nucleotide sequence ID" value="NZ_FNAF01000007.1"/>
</dbReference>
<protein>
    <submittedName>
        <fullName evidence="10">Phosphoribosylformylglycinamidine synthase</fullName>
    </submittedName>
</protein>
<dbReference type="FunFam" id="3.30.1330.10:FF:000013">
    <property type="entry name" value="Phosphoribosylformylglycinamidine synthase"/>
    <property type="match status" value="1"/>
</dbReference>
<dbReference type="SMART" id="SM01211">
    <property type="entry name" value="GATase_5"/>
    <property type="match status" value="1"/>
</dbReference>
<dbReference type="Proteomes" id="UP000198995">
    <property type="component" value="Unassembled WGS sequence"/>
</dbReference>
<dbReference type="SUPFAM" id="SSF56042">
    <property type="entry name" value="PurM C-terminal domain-like"/>
    <property type="match status" value="2"/>
</dbReference>
<feature type="domain" description="Phosphoribosylformylglycinamidine synthase linker" evidence="9">
    <location>
        <begin position="187"/>
        <end position="228"/>
    </location>
</feature>
<dbReference type="SUPFAM" id="SSF52317">
    <property type="entry name" value="Class I glutamine amidotransferase-like"/>
    <property type="match status" value="1"/>
</dbReference>
<keyword evidence="6" id="KW-0460">Magnesium</keyword>
<evidence type="ECO:0000256" key="7">
    <source>
        <dbReference type="SAM" id="MobiDB-lite"/>
    </source>
</evidence>
<sequence length="1235" mass="134044">MSQLKRYFVERREGFQSGAEHLCETLRRDLNLRGLTAVRRFVRYDLDTVPETHVRQVMETILSEPFTDCIYTERLPETVKDGHILAVEALPGQYDQRADSCAQCVELVTGLRPVVRTAMVYVFYGQLTAADQAVLRHYLINPVEAREAALDKPDSLETKIPPVEPVAVIDGFTDLAEADLPAFIDRWGLAMDAADVAFMQDYFKKEGRNPTETELRVIDTYWSDHCRHTTFNTRLTDIAIDRPEVQAAYETYRDMRRDVYGDKEADRPITLMDLGTLAGKYLKKHGLIDKLDESEEINACSVKIDVATENGSEPWLYMFKNETHNHPTEIEPFGGAATCLGGAIRDPLSGRSYVYQSLRLTGAADPRKPLAETLPGKLPQRRICTLAADGFSSYGNQIGLATGIVDEVYHPGYEAKRMEVGAVVAAAPADQVVRKVPEPGNIVVLIGGRTGRDGCGGATGSSKTHTEESLETSGSEVQKGNPVEERKIQRLFRNPDVARAILRCNDFGAGGVSVAIGELADGVHVNLDAVPKKYEGLNGTELAISESQERMACVIARENWDMFATACKNENLEATVVAEITAEPRLVLDWQGQAIVDLSRAFVDSAGAPKSMTVRISEPAGEAADKQPFAEQVAQVARDLNTCGKIGLTEQFDASIGAGTVLFPLGGKTQRTPIQTMAGKIPVLTGETDTTSLFAYGFNPYAMAADPFKGAYAAVVEAVTKVIATGTSNRRIYLSLQEYFHSLRTDPERWGQPFQAVLGALLAQYDMSVAAIGGKDSMSGSFEELDVPPTLVAFATAVSDAKRIISPEFKAAGHQVALFHLPQAEGRIDRAAFREAWAQYEQAVADGSIVAAWAVTHAGVAEGLFKMTLGNQIGVSLSAAGVKAAEQARVGSIILELAQPFAAAEIIGETTDRFSLQLPEGNVDMAPLSEAWTETLAGVYPIAADQAGEAVVPPVPTRPVLTRRIPPIAVPRAVVPVFPGSNCEYDTARALERAGAKVETVLVANLTPRLLDDSVLRMEEAIRRAQIMVFPGGFSFGDEPDGSGKYIAAFFREPRLAEALHRFLDDQDGLLLGICNGFQALVKLGLLPHGRITPPADNDCTLTFNAIGRHQSRYVHTRIASNASPWLQGVAPGDVHAIPISHGEGRFMTTPERLRTLMDKGQIATQYCNAAGMPQMTIADNPNGAICAIEGLISADGRILGKMGHSERIGSNIAKNIPGNKDQHIFESGVRYFTD</sequence>
<dbReference type="InterPro" id="IPR029062">
    <property type="entry name" value="Class_I_gatase-like"/>
</dbReference>
<feature type="domain" description="PurM-like C-terminal" evidence="8">
    <location>
        <begin position="438"/>
        <end position="590"/>
    </location>
</feature>
<evidence type="ECO:0000256" key="4">
    <source>
        <dbReference type="ARBA" id="ARBA00022755"/>
    </source>
</evidence>
<organism evidence="10 11">
    <name type="scientific">Peptococcus niger</name>
    <dbReference type="NCBI Taxonomy" id="2741"/>
    <lineage>
        <taxon>Bacteria</taxon>
        <taxon>Bacillati</taxon>
        <taxon>Bacillota</taxon>
        <taxon>Clostridia</taxon>
        <taxon>Eubacteriales</taxon>
        <taxon>Peptococcaceae</taxon>
        <taxon>Peptococcus</taxon>
    </lineage>
</organism>
<evidence type="ECO:0000256" key="5">
    <source>
        <dbReference type="ARBA" id="ARBA00022840"/>
    </source>
</evidence>
<accession>A0A1G6XMC6</accession>
<dbReference type="GO" id="GO:0005524">
    <property type="term" value="F:ATP binding"/>
    <property type="evidence" value="ECO:0007669"/>
    <property type="project" value="UniProtKB-KW"/>
</dbReference>
<dbReference type="GO" id="GO:0046872">
    <property type="term" value="F:metal ion binding"/>
    <property type="evidence" value="ECO:0007669"/>
    <property type="project" value="UniProtKB-KW"/>
</dbReference>
<dbReference type="PANTHER" id="PTHR10099">
    <property type="entry name" value="PHOSPHORIBOSYLFORMYLGLYCINAMIDINE SYNTHASE"/>
    <property type="match status" value="1"/>
</dbReference>
<dbReference type="InterPro" id="IPR010141">
    <property type="entry name" value="FGAM_synthase"/>
</dbReference>
<dbReference type="InterPro" id="IPR010918">
    <property type="entry name" value="PurM-like_C_dom"/>
</dbReference>
<dbReference type="InterPro" id="IPR036921">
    <property type="entry name" value="PurM-like_N_sf"/>
</dbReference>
<gene>
    <name evidence="10" type="ORF">SAMN04489866_1078</name>
</gene>
<dbReference type="EMBL" id="FNAF01000007">
    <property type="protein sequence ID" value="SDD78406.1"/>
    <property type="molecule type" value="Genomic_DNA"/>
</dbReference>
<evidence type="ECO:0000256" key="3">
    <source>
        <dbReference type="ARBA" id="ARBA00022741"/>
    </source>
</evidence>
<dbReference type="OrthoDB" id="9804441at2"/>
<dbReference type="GO" id="GO:0004642">
    <property type="term" value="F:phosphoribosylformylglycinamidine synthase activity"/>
    <property type="evidence" value="ECO:0007669"/>
    <property type="project" value="TreeGrafter"/>
</dbReference>
<keyword evidence="5" id="KW-0067">ATP-binding</keyword>
<reference evidence="10 11" key="1">
    <citation type="submission" date="2016-10" db="EMBL/GenBank/DDBJ databases">
        <authorList>
            <person name="de Groot N.N."/>
        </authorList>
    </citation>
    <scope>NUCLEOTIDE SEQUENCE [LARGE SCALE GENOMIC DNA]</scope>
    <source>
        <strain evidence="10 11">DSM 20475</strain>
    </source>
</reference>
<dbReference type="NCBIfam" id="TIGR01857">
    <property type="entry name" value="FGAM-synthase"/>
    <property type="match status" value="1"/>
</dbReference>
<evidence type="ECO:0000313" key="11">
    <source>
        <dbReference type="Proteomes" id="UP000198995"/>
    </source>
</evidence>
<proteinExistence type="predicted"/>
<dbReference type="PROSITE" id="PS51273">
    <property type="entry name" value="GATASE_TYPE_1"/>
    <property type="match status" value="1"/>
</dbReference>
<dbReference type="SUPFAM" id="SSF55326">
    <property type="entry name" value="PurM N-terminal domain-like"/>
    <property type="match status" value="2"/>
</dbReference>
<dbReference type="Pfam" id="PF18072">
    <property type="entry name" value="FGAR-AT_linker"/>
    <property type="match status" value="1"/>
</dbReference>
<evidence type="ECO:0000256" key="2">
    <source>
        <dbReference type="ARBA" id="ARBA00022723"/>
    </source>
</evidence>
<evidence type="ECO:0000259" key="9">
    <source>
        <dbReference type="Pfam" id="PF18072"/>
    </source>
</evidence>
<dbReference type="Pfam" id="PF13507">
    <property type="entry name" value="GATase_5"/>
    <property type="match status" value="1"/>
</dbReference>
<keyword evidence="11" id="KW-1185">Reference proteome</keyword>
<dbReference type="CDD" id="cd02204">
    <property type="entry name" value="PurL_repeat2"/>
    <property type="match status" value="1"/>
</dbReference>
<dbReference type="GO" id="GO:0005737">
    <property type="term" value="C:cytoplasm"/>
    <property type="evidence" value="ECO:0007669"/>
    <property type="project" value="TreeGrafter"/>
</dbReference>
<dbReference type="AlphaFoldDB" id="A0A1G6XMC6"/>
<evidence type="ECO:0000256" key="6">
    <source>
        <dbReference type="ARBA" id="ARBA00022842"/>
    </source>
</evidence>
<keyword evidence="4" id="KW-0658">Purine biosynthesis</keyword>
<dbReference type="Gene3D" id="3.40.50.880">
    <property type="match status" value="1"/>
</dbReference>